<reference evidence="10" key="1">
    <citation type="submission" date="2017-04" db="EMBL/GenBank/DDBJ databases">
        <title>Population genomics of picophytoplankton unveils novel chromosome hypervariability.</title>
        <authorList>
            <consortium name="DOE Joint Genome Institute"/>
            <person name="Blanc-Mathieu R."/>
            <person name="Krasovec M."/>
            <person name="Hebrard M."/>
            <person name="Yau S."/>
            <person name="Desgranges E."/>
            <person name="Martin J."/>
            <person name="Schackwitz W."/>
            <person name="Kuo A."/>
            <person name="Salin G."/>
            <person name="Donnadieu C."/>
            <person name="Desdevises Y."/>
            <person name="Sanchez-Ferandin S."/>
            <person name="Moreau H."/>
            <person name="Rivals E."/>
            <person name="Grigoriev I.V."/>
            <person name="Grimsley N."/>
            <person name="Eyre-Walker A."/>
            <person name="Piganeau G."/>
        </authorList>
    </citation>
    <scope>NUCLEOTIDE SEQUENCE [LARGE SCALE GENOMIC DNA]</scope>
    <source>
        <strain evidence="10">RCC 1115</strain>
    </source>
</reference>
<evidence type="ECO:0000256" key="2">
    <source>
        <dbReference type="ARBA" id="ARBA00009749"/>
    </source>
</evidence>
<dbReference type="GO" id="GO:0016020">
    <property type="term" value="C:membrane"/>
    <property type="evidence" value="ECO:0007669"/>
    <property type="project" value="UniProtKB-SubCell"/>
</dbReference>
<feature type="transmembrane region" description="Helical" evidence="8">
    <location>
        <begin position="143"/>
        <end position="168"/>
    </location>
</feature>
<dbReference type="Proteomes" id="UP000195557">
    <property type="component" value="Unassembled WGS sequence"/>
</dbReference>
<sequence>MLEAQRSWVSKSASTKDVDTDVEVVGVFTEAYTRVRWLLGLLILQSTSSFVLSGYEDLIKENIIVTLFLTMLVGAGGNAGNQSAIHVIRGLATGEMENTNECMRKTLVEQFQVGLMLGVVLSSAGFVRVLLTSPQGTDDLIGPFAIATALFAIVTTSTCVGTALPFLLMRLNQDPANAGTSVQVVMDVSGVIITCTVASFIFEHFA</sequence>
<evidence type="ECO:0000256" key="8">
    <source>
        <dbReference type="SAM" id="Phobius"/>
    </source>
</evidence>
<dbReference type="Gene3D" id="1.10.357.20">
    <property type="entry name" value="SLC41 divalent cation transporters, integral membrane domain"/>
    <property type="match status" value="1"/>
</dbReference>
<dbReference type="SUPFAM" id="SSF161093">
    <property type="entry name" value="MgtE membrane domain-like"/>
    <property type="match status" value="1"/>
</dbReference>
<feature type="transmembrane region" description="Helical" evidence="8">
    <location>
        <begin position="180"/>
        <end position="202"/>
    </location>
</feature>
<keyword evidence="7 8" id="KW-0472">Membrane</keyword>
<comment type="similarity">
    <text evidence="2">Belongs to the SLC41A transporter family.</text>
</comment>
<gene>
    <name evidence="10" type="ORF">BE221DRAFT_77640</name>
</gene>
<evidence type="ECO:0000256" key="7">
    <source>
        <dbReference type="ARBA" id="ARBA00023136"/>
    </source>
</evidence>
<evidence type="ECO:0000256" key="5">
    <source>
        <dbReference type="ARBA" id="ARBA00022842"/>
    </source>
</evidence>
<feature type="domain" description="SLC41A/MgtE integral membrane" evidence="9">
    <location>
        <begin position="70"/>
        <end position="196"/>
    </location>
</feature>
<evidence type="ECO:0000313" key="10">
    <source>
        <dbReference type="EMBL" id="OUS45065.1"/>
    </source>
</evidence>
<feature type="transmembrane region" description="Helical" evidence="8">
    <location>
        <begin position="113"/>
        <end position="131"/>
    </location>
</feature>
<keyword evidence="6 8" id="KW-1133">Transmembrane helix</keyword>
<evidence type="ECO:0000256" key="6">
    <source>
        <dbReference type="ARBA" id="ARBA00022989"/>
    </source>
</evidence>
<keyword evidence="3" id="KW-0813">Transport</keyword>
<evidence type="ECO:0000256" key="4">
    <source>
        <dbReference type="ARBA" id="ARBA00022692"/>
    </source>
</evidence>
<evidence type="ECO:0000259" key="9">
    <source>
        <dbReference type="Pfam" id="PF01769"/>
    </source>
</evidence>
<comment type="subcellular location">
    <subcellularLocation>
        <location evidence="1">Membrane</location>
        <topology evidence="1">Multi-pass membrane protein</topology>
    </subcellularLocation>
</comment>
<evidence type="ECO:0000256" key="3">
    <source>
        <dbReference type="ARBA" id="ARBA00022448"/>
    </source>
</evidence>
<name>A0A1Y5IDK7_OSTTA</name>
<dbReference type="Pfam" id="PF01769">
    <property type="entry name" value="MgtE"/>
    <property type="match status" value="1"/>
</dbReference>
<organism evidence="10">
    <name type="scientific">Ostreococcus tauri</name>
    <name type="common">Marine green alga</name>
    <dbReference type="NCBI Taxonomy" id="70448"/>
    <lineage>
        <taxon>Eukaryota</taxon>
        <taxon>Viridiplantae</taxon>
        <taxon>Chlorophyta</taxon>
        <taxon>Mamiellophyceae</taxon>
        <taxon>Mamiellales</taxon>
        <taxon>Bathycoccaceae</taxon>
        <taxon>Ostreococcus</taxon>
    </lineage>
</organism>
<dbReference type="InterPro" id="IPR036739">
    <property type="entry name" value="SLC41_membr_dom_sf"/>
</dbReference>
<accession>A0A1Y5IDK7</accession>
<dbReference type="GO" id="GO:0008324">
    <property type="term" value="F:monoatomic cation transmembrane transporter activity"/>
    <property type="evidence" value="ECO:0007669"/>
    <property type="project" value="InterPro"/>
</dbReference>
<evidence type="ECO:0000256" key="1">
    <source>
        <dbReference type="ARBA" id="ARBA00004141"/>
    </source>
</evidence>
<dbReference type="eggNOG" id="ENOG502S0JS">
    <property type="taxonomic scope" value="Eukaryota"/>
</dbReference>
<dbReference type="PANTHER" id="PTHR41394:SF5">
    <property type="entry name" value="SLC41A_MGTE INTEGRAL MEMBRANE DOMAIN-CONTAINING PROTEIN"/>
    <property type="match status" value="1"/>
</dbReference>
<dbReference type="PANTHER" id="PTHR41394">
    <property type="entry name" value="MAGNESIUM TRANSPORTER MGTE"/>
    <property type="match status" value="1"/>
</dbReference>
<keyword evidence="5" id="KW-0460">Magnesium</keyword>
<proteinExistence type="inferred from homology"/>
<dbReference type="AlphaFoldDB" id="A0A1Y5IDK7"/>
<dbReference type="InterPro" id="IPR006667">
    <property type="entry name" value="SLC41_membr_dom"/>
</dbReference>
<protein>
    <recommendedName>
        <fullName evidence="9">SLC41A/MgtE integral membrane domain-containing protein</fullName>
    </recommendedName>
</protein>
<dbReference type="EMBL" id="KZ155791">
    <property type="protein sequence ID" value="OUS45065.1"/>
    <property type="molecule type" value="Genomic_DNA"/>
</dbReference>
<keyword evidence="4 8" id="KW-0812">Transmembrane</keyword>